<gene>
    <name evidence="2" type="ORF">F511_16832</name>
</gene>
<reference evidence="2 3" key="1">
    <citation type="journal article" date="2015" name="Proc. Natl. Acad. Sci. U.S.A.">
        <title>The resurrection genome of Boea hygrometrica: A blueprint for survival of dehydration.</title>
        <authorList>
            <person name="Xiao L."/>
            <person name="Yang G."/>
            <person name="Zhang L."/>
            <person name="Yang X."/>
            <person name="Zhao S."/>
            <person name="Ji Z."/>
            <person name="Zhou Q."/>
            <person name="Hu M."/>
            <person name="Wang Y."/>
            <person name="Chen M."/>
            <person name="Xu Y."/>
            <person name="Jin H."/>
            <person name="Xiao X."/>
            <person name="Hu G."/>
            <person name="Bao F."/>
            <person name="Hu Y."/>
            <person name="Wan P."/>
            <person name="Li L."/>
            <person name="Deng X."/>
            <person name="Kuang T."/>
            <person name="Xiang C."/>
            <person name="Zhu J.K."/>
            <person name="Oliver M.J."/>
            <person name="He Y."/>
        </authorList>
    </citation>
    <scope>NUCLEOTIDE SEQUENCE [LARGE SCALE GENOMIC DNA]</scope>
    <source>
        <strain evidence="3">cv. XS01</strain>
    </source>
</reference>
<evidence type="ECO:0000256" key="1">
    <source>
        <dbReference type="SAM" id="MobiDB-lite"/>
    </source>
</evidence>
<proteinExistence type="predicted"/>
<evidence type="ECO:0000313" key="3">
    <source>
        <dbReference type="Proteomes" id="UP000250235"/>
    </source>
</evidence>
<accession>A0A2Z7APU1</accession>
<keyword evidence="3" id="KW-1185">Reference proteome</keyword>
<evidence type="ECO:0000313" key="2">
    <source>
        <dbReference type="EMBL" id="KZV23476.1"/>
    </source>
</evidence>
<organism evidence="2 3">
    <name type="scientific">Dorcoceras hygrometricum</name>
    <dbReference type="NCBI Taxonomy" id="472368"/>
    <lineage>
        <taxon>Eukaryota</taxon>
        <taxon>Viridiplantae</taxon>
        <taxon>Streptophyta</taxon>
        <taxon>Embryophyta</taxon>
        <taxon>Tracheophyta</taxon>
        <taxon>Spermatophyta</taxon>
        <taxon>Magnoliopsida</taxon>
        <taxon>eudicotyledons</taxon>
        <taxon>Gunneridae</taxon>
        <taxon>Pentapetalae</taxon>
        <taxon>asterids</taxon>
        <taxon>lamiids</taxon>
        <taxon>Lamiales</taxon>
        <taxon>Gesneriaceae</taxon>
        <taxon>Didymocarpoideae</taxon>
        <taxon>Trichosporeae</taxon>
        <taxon>Loxocarpinae</taxon>
        <taxon>Dorcoceras</taxon>
    </lineage>
</organism>
<dbReference type="Proteomes" id="UP000250235">
    <property type="component" value="Unassembled WGS sequence"/>
</dbReference>
<name>A0A2Z7APU1_9LAMI</name>
<feature type="compositionally biased region" description="Polar residues" evidence="1">
    <location>
        <begin position="1"/>
        <end position="10"/>
    </location>
</feature>
<protein>
    <submittedName>
        <fullName evidence="2">Uncharacterized protein</fullName>
    </submittedName>
</protein>
<sequence length="111" mass="13200">MMTSAVTSAISRKLQRKPAVGTGTVDGTRVKRRRFMDQQMREFRVTSCWFGKTVEEVERRRFVKLKRCVFEPAARGLWYLKFSDSKTMSFEEVDTTAFRLYAKRFSRWVVR</sequence>
<dbReference type="AlphaFoldDB" id="A0A2Z7APU1"/>
<dbReference type="EMBL" id="KV013499">
    <property type="protein sequence ID" value="KZV23476.1"/>
    <property type="molecule type" value="Genomic_DNA"/>
</dbReference>
<feature type="region of interest" description="Disordered" evidence="1">
    <location>
        <begin position="1"/>
        <end position="24"/>
    </location>
</feature>